<keyword evidence="10" id="KW-1185">Reference proteome</keyword>
<dbReference type="Pfam" id="PF03458">
    <property type="entry name" value="Gly_transporter"/>
    <property type="match status" value="2"/>
</dbReference>
<sequence length="213" mass="22530">MTQIGLLVSFLDYASVFIFALTGALVASRGQLDLVGFIFFATLTGIGGGTMRDLMLGRLPVFWVDRPELILLTAGSAVLVFVTAHLLESRYKALLWLDAMALAVAVPAGVGVALSMEVSPTVIVVMGMTTGTMGGLMRDVVSNEVPLILKQGELYITAAFAGALAAVILLQLDVARPIALLVCSAVVIALRAGSMTCGWRLPVYKPRPPRDPL</sequence>
<keyword evidence="3" id="KW-1003">Cell membrane</keyword>
<feature type="transmembrane region" description="Helical" evidence="7">
    <location>
        <begin position="153"/>
        <end position="172"/>
    </location>
</feature>
<feature type="domain" description="Glycine transporter" evidence="8">
    <location>
        <begin position="95"/>
        <end position="169"/>
    </location>
</feature>
<feature type="transmembrane region" description="Helical" evidence="7">
    <location>
        <begin position="178"/>
        <end position="201"/>
    </location>
</feature>
<proteinExistence type="inferred from homology"/>
<evidence type="ECO:0000256" key="1">
    <source>
        <dbReference type="ARBA" id="ARBA00004651"/>
    </source>
</evidence>
<evidence type="ECO:0000256" key="5">
    <source>
        <dbReference type="ARBA" id="ARBA00022989"/>
    </source>
</evidence>
<dbReference type="OrthoDB" id="9791874at2"/>
<organism evidence="9 10">
    <name type="scientific">Paracoccus sulfuroxidans</name>
    <dbReference type="NCBI Taxonomy" id="384678"/>
    <lineage>
        <taxon>Bacteria</taxon>
        <taxon>Pseudomonadati</taxon>
        <taxon>Pseudomonadota</taxon>
        <taxon>Alphaproteobacteria</taxon>
        <taxon>Rhodobacterales</taxon>
        <taxon>Paracoccaceae</taxon>
        <taxon>Paracoccus</taxon>
    </lineage>
</organism>
<evidence type="ECO:0000256" key="7">
    <source>
        <dbReference type="SAM" id="Phobius"/>
    </source>
</evidence>
<keyword evidence="6 7" id="KW-0472">Membrane</keyword>
<keyword evidence="5 7" id="KW-1133">Transmembrane helix</keyword>
<feature type="transmembrane region" description="Helical" evidence="7">
    <location>
        <begin position="94"/>
        <end position="116"/>
    </location>
</feature>
<feature type="domain" description="Glycine transporter" evidence="8">
    <location>
        <begin position="10"/>
        <end position="84"/>
    </location>
</feature>
<dbReference type="PANTHER" id="PTHR30506">
    <property type="entry name" value="INNER MEMBRANE PROTEIN"/>
    <property type="match status" value="1"/>
</dbReference>
<dbReference type="EMBL" id="VLKU01000001">
    <property type="protein sequence ID" value="TWI37882.1"/>
    <property type="molecule type" value="Genomic_DNA"/>
</dbReference>
<feature type="transmembrane region" description="Helical" evidence="7">
    <location>
        <begin position="32"/>
        <end position="49"/>
    </location>
</feature>
<reference evidence="9 10" key="1">
    <citation type="journal article" date="2015" name="Stand. Genomic Sci.">
        <title>Genomic Encyclopedia of Bacterial and Archaeal Type Strains, Phase III: the genomes of soil and plant-associated and newly described type strains.</title>
        <authorList>
            <person name="Whitman W.B."/>
            <person name="Woyke T."/>
            <person name="Klenk H.P."/>
            <person name="Zhou Y."/>
            <person name="Lilburn T.G."/>
            <person name="Beck B.J."/>
            <person name="De Vos P."/>
            <person name="Vandamme P."/>
            <person name="Eisen J.A."/>
            <person name="Garrity G."/>
            <person name="Hugenholtz P."/>
            <person name="Kyrpides N.C."/>
        </authorList>
    </citation>
    <scope>NUCLEOTIDE SEQUENCE [LARGE SCALE GENOMIC DNA]</scope>
    <source>
        <strain evidence="9 10">CGMCC 1.5364</strain>
    </source>
</reference>
<evidence type="ECO:0000256" key="6">
    <source>
        <dbReference type="ARBA" id="ARBA00023136"/>
    </source>
</evidence>
<protein>
    <submittedName>
        <fullName evidence="9">Putative membrane protein YeiH</fullName>
    </submittedName>
</protein>
<keyword evidence="4 7" id="KW-0812">Transmembrane</keyword>
<feature type="transmembrane region" description="Helical" evidence="7">
    <location>
        <begin position="69"/>
        <end position="87"/>
    </location>
</feature>
<dbReference type="PANTHER" id="PTHR30506:SF3">
    <property type="entry name" value="UPF0126 INNER MEMBRANE PROTEIN YADS-RELATED"/>
    <property type="match status" value="1"/>
</dbReference>
<evidence type="ECO:0000259" key="8">
    <source>
        <dbReference type="Pfam" id="PF03458"/>
    </source>
</evidence>
<feature type="transmembrane region" description="Helical" evidence="7">
    <location>
        <begin position="6"/>
        <end position="25"/>
    </location>
</feature>
<evidence type="ECO:0000256" key="4">
    <source>
        <dbReference type="ARBA" id="ARBA00022692"/>
    </source>
</evidence>
<accession>A0A562P065</accession>
<evidence type="ECO:0000313" key="10">
    <source>
        <dbReference type="Proteomes" id="UP000316225"/>
    </source>
</evidence>
<name>A0A562P065_9RHOB</name>
<dbReference type="GO" id="GO:0005886">
    <property type="term" value="C:plasma membrane"/>
    <property type="evidence" value="ECO:0007669"/>
    <property type="project" value="UniProtKB-SubCell"/>
</dbReference>
<evidence type="ECO:0000313" key="9">
    <source>
        <dbReference type="EMBL" id="TWI37882.1"/>
    </source>
</evidence>
<comment type="similarity">
    <text evidence="2">Belongs to the UPF0126 family.</text>
</comment>
<dbReference type="AlphaFoldDB" id="A0A562P065"/>
<dbReference type="InterPro" id="IPR005115">
    <property type="entry name" value="Gly_transporter"/>
</dbReference>
<evidence type="ECO:0000256" key="2">
    <source>
        <dbReference type="ARBA" id="ARBA00008193"/>
    </source>
</evidence>
<evidence type="ECO:0000256" key="3">
    <source>
        <dbReference type="ARBA" id="ARBA00022475"/>
    </source>
</evidence>
<comment type="caution">
    <text evidence="9">The sequence shown here is derived from an EMBL/GenBank/DDBJ whole genome shotgun (WGS) entry which is preliminary data.</text>
</comment>
<comment type="subcellular location">
    <subcellularLocation>
        <location evidence="1">Cell membrane</location>
        <topology evidence="1">Multi-pass membrane protein</topology>
    </subcellularLocation>
</comment>
<dbReference type="RefSeq" id="WP_145395673.1">
    <property type="nucleotide sequence ID" value="NZ_VLKU01000001.1"/>
</dbReference>
<dbReference type="Proteomes" id="UP000316225">
    <property type="component" value="Unassembled WGS sequence"/>
</dbReference>
<gene>
    <name evidence="9" type="ORF">IQ24_00013</name>
</gene>